<evidence type="ECO:0000256" key="6">
    <source>
        <dbReference type="SAM" id="SignalP"/>
    </source>
</evidence>
<evidence type="ECO:0000256" key="4">
    <source>
        <dbReference type="ARBA" id="ARBA00023136"/>
    </source>
</evidence>
<dbReference type="InterPro" id="IPR010583">
    <property type="entry name" value="MipA"/>
</dbReference>
<evidence type="ECO:0000256" key="2">
    <source>
        <dbReference type="ARBA" id="ARBA00005722"/>
    </source>
</evidence>
<keyword evidence="5" id="KW-0998">Cell outer membrane</keyword>
<gene>
    <name evidence="7" type="ORF">IFO67_14795</name>
</gene>
<reference evidence="8" key="1">
    <citation type="submission" date="2023-07" db="EMBL/GenBank/DDBJ databases">
        <title>Thauera sp. CAU 1555 isolated from sand of Yaerae Beach.</title>
        <authorList>
            <person name="Kim W."/>
        </authorList>
    </citation>
    <scope>NUCLEOTIDE SEQUENCE [LARGE SCALE GENOMIC DNA]</scope>
    <source>
        <strain evidence="8">CAU 1555</strain>
    </source>
</reference>
<comment type="caution">
    <text evidence="7">The sequence shown here is derived from an EMBL/GenBank/DDBJ whole genome shotgun (WGS) entry which is preliminary data.</text>
</comment>
<dbReference type="Proteomes" id="UP000603602">
    <property type="component" value="Unassembled WGS sequence"/>
</dbReference>
<sequence>MKFRQLLTSALLAVAAAAAQAAEEMPLWEVGVGVGAVSFPDYRGSSRQRTHALPVPYLIYRGEFLKADRDGIRGVFFDSERVELNLSLAASLPVDSSGNGARRGMPDLKPTIEVGPSLEFNLWRSADQLARVDLRLPLRAAFTVHGGMQHVGMVFTPFINLDVKDPFGYHGWNLGMLTGPIYADARQHRYFYDVDPRYAQPGRPAYRASGGYSGTQFIMALSKRYDRFWIGSFVRYDTLRGAAFVDSPLVEKKSAWAAGVGIAWVLGESSRMVTVDD</sequence>
<evidence type="ECO:0000256" key="5">
    <source>
        <dbReference type="ARBA" id="ARBA00023237"/>
    </source>
</evidence>
<evidence type="ECO:0000256" key="1">
    <source>
        <dbReference type="ARBA" id="ARBA00004442"/>
    </source>
</evidence>
<evidence type="ECO:0000313" key="7">
    <source>
        <dbReference type="EMBL" id="MBD8504162.1"/>
    </source>
</evidence>
<accession>A0ABR9BD82</accession>
<dbReference type="PANTHER" id="PTHR38776:SF1">
    <property type="entry name" value="MLTA-INTERACTING PROTEIN-RELATED"/>
    <property type="match status" value="1"/>
</dbReference>
<dbReference type="RefSeq" id="WP_187718934.1">
    <property type="nucleotide sequence ID" value="NZ_JACTAH010000002.1"/>
</dbReference>
<protein>
    <submittedName>
        <fullName evidence="7">MipA/OmpV family protein</fullName>
    </submittedName>
</protein>
<evidence type="ECO:0000256" key="3">
    <source>
        <dbReference type="ARBA" id="ARBA00022729"/>
    </source>
</evidence>
<dbReference type="Pfam" id="PF06629">
    <property type="entry name" value="MipA"/>
    <property type="match status" value="1"/>
</dbReference>
<dbReference type="PANTHER" id="PTHR38776">
    <property type="entry name" value="MLTA-INTERACTING PROTEIN-RELATED"/>
    <property type="match status" value="1"/>
</dbReference>
<evidence type="ECO:0000313" key="8">
    <source>
        <dbReference type="Proteomes" id="UP000603602"/>
    </source>
</evidence>
<feature type="signal peptide" evidence="6">
    <location>
        <begin position="1"/>
        <end position="21"/>
    </location>
</feature>
<keyword evidence="3 6" id="KW-0732">Signal</keyword>
<dbReference type="EMBL" id="JACYTO010000002">
    <property type="protein sequence ID" value="MBD8504162.1"/>
    <property type="molecule type" value="Genomic_DNA"/>
</dbReference>
<proteinExistence type="inferred from homology"/>
<name>A0ABR9BD82_9RHOO</name>
<comment type="similarity">
    <text evidence="2">Belongs to the MipA/OmpV family.</text>
</comment>
<keyword evidence="8" id="KW-1185">Reference proteome</keyword>
<organism evidence="7 8">
    <name type="scientific">Thauera sedimentorum</name>
    <dbReference type="NCBI Taxonomy" id="2767595"/>
    <lineage>
        <taxon>Bacteria</taxon>
        <taxon>Pseudomonadati</taxon>
        <taxon>Pseudomonadota</taxon>
        <taxon>Betaproteobacteria</taxon>
        <taxon>Rhodocyclales</taxon>
        <taxon>Zoogloeaceae</taxon>
        <taxon>Thauera</taxon>
    </lineage>
</organism>
<comment type="subcellular location">
    <subcellularLocation>
        <location evidence="1">Cell outer membrane</location>
    </subcellularLocation>
</comment>
<keyword evidence="4" id="KW-0472">Membrane</keyword>
<feature type="chain" id="PRO_5046895414" evidence="6">
    <location>
        <begin position="22"/>
        <end position="277"/>
    </location>
</feature>